<keyword evidence="1" id="KW-0547">Nucleotide-binding</keyword>
<dbReference type="InterPro" id="IPR002197">
    <property type="entry name" value="HTH_Fis"/>
</dbReference>
<reference evidence="9 10" key="1">
    <citation type="journal article" date="2018" name="J. Microbiol.">
        <title>Salicibibacter kimchii gen. nov., sp. nov., a moderately halophilic and alkalitolerant bacterium in the family Bacillaceae, isolated from kimchi.</title>
        <authorList>
            <person name="Jang J.Y."/>
            <person name="Oh Y.J."/>
            <person name="Lim S.K."/>
            <person name="Park H.K."/>
            <person name="Lee C."/>
            <person name="Kim J.Y."/>
            <person name="Lee M.A."/>
            <person name="Choi H.J."/>
        </authorList>
    </citation>
    <scope>NUCLEOTIDE SEQUENCE [LARGE SCALE GENOMIC DNA]</scope>
    <source>
        <strain evidence="9 10">NKC1-1</strain>
    </source>
</reference>
<dbReference type="InterPro" id="IPR002078">
    <property type="entry name" value="Sigma_54_int"/>
</dbReference>
<feature type="domain" description="CBS" evidence="8">
    <location>
        <begin position="5"/>
        <end position="62"/>
    </location>
</feature>
<evidence type="ECO:0000259" key="8">
    <source>
        <dbReference type="PROSITE" id="PS51371"/>
    </source>
</evidence>
<keyword evidence="3" id="KW-0805">Transcription regulation</keyword>
<feature type="domain" description="PAS" evidence="7">
    <location>
        <begin position="246"/>
        <end position="294"/>
    </location>
</feature>
<sequence>MEEAITKSDFESLLITNSLNTALKTFAKTANGIIPIINNDGYLEGILTKNRVIQALANDNQLDQPIQPFINTNPICLSPESTSSEIRFLFLKHSISHAPVVNSQNQPIGVISTPHILKRWQKRFESLQSQLKVIDKIDAGFVTVNEQMKMIAVNPIARGIFQTDISYDFSHITERYPTIGQLIKDTIYYKKEFSKQRIKVNEFSLLIQCIPLFEKNKFNSVMLLMKKLPTEEKYTHISNWNEKLRTALEVTDEIDPFADAITLVNKEGVVKVVNKSFCNLFSSSEEEIIGESIFDKIPDLNIQEAFNLGVPLKGLNRLIGTQKSLIYSNPIKDGNQIIGTIFKIIYKGLEKIQSDVVKAPLLQKKEQNISGTKYSFNDIIGKSTSIKEVKKEAFVSSQSRSTVLILGENGTGKELFAHGIHVASSRSGPFIKVNCAAIPDELLEAEFFGYEDGAFTGAKRGGKKGKFELAQQGTLFLDEIGDMSLSLQSKLLRVLQEKEFEPVGSNRTIQIQMNSKIITATNQNIKYLVKTGRFREDLYYRINVFPLNIPPLRERKEDIPLIIDFLIERLNHEGFSLKGVTSESHASLIEYNWPGNVRELQNVLERGANLTTDGYIDIGHLPNDIRNLEKHSHHDYLVSHDDYRTDTRGEKELIINILHQAQGNKVKASKMLGRSRTWLYKKMDKYNIILD</sequence>
<dbReference type="GO" id="GO:0043565">
    <property type="term" value="F:sequence-specific DNA binding"/>
    <property type="evidence" value="ECO:0007669"/>
    <property type="project" value="InterPro"/>
</dbReference>
<dbReference type="OrthoDB" id="9771372at2"/>
<dbReference type="PROSITE" id="PS50045">
    <property type="entry name" value="SIGMA54_INTERACT_4"/>
    <property type="match status" value="1"/>
</dbReference>
<dbReference type="InterPro" id="IPR003593">
    <property type="entry name" value="AAA+_ATPase"/>
</dbReference>
<keyword evidence="10" id="KW-1185">Reference proteome</keyword>
<dbReference type="PANTHER" id="PTHR32071">
    <property type="entry name" value="TRANSCRIPTIONAL REGULATORY PROTEIN"/>
    <property type="match status" value="1"/>
</dbReference>
<dbReference type="EMBL" id="CP031092">
    <property type="protein sequence ID" value="AXF55163.1"/>
    <property type="molecule type" value="Genomic_DNA"/>
</dbReference>
<dbReference type="PROSITE" id="PS00688">
    <property type="entry name" value="SIGMA54_INTERACT_3"/>
    <property type="match status" value="1"/>
</dbReference>
<dbReference type="AlphaFoldDB" id="A0A345BW32"/>
<dbReference type="Pfam" id="PF13426">
    <property type="entry name" value="PAS_9"/>
    <property type="match status" value="1"/>
</dbReference>
<evidence type="ECO:0000313" key="10">
    <source>
        <dbReference type="Proteomes" id="UP000252100"/>
    </source>
</evidence>
<accession>A0A345BW32</accession>
<dbReference type="Gene3D" id="3.10.580.10">
    <property type="entry name" value="CBS-domain"/>
    <property type="match status" value="1"/>
</dbReference>
<dbReference type="SUPFAM" id="SSF52540">
    <property type="entry name" value="P-loop containing nucleoside triphosphate hydrolases"/>
    <property type="match status" value="1"/>
</dbReference>
<evidence type="ECO:0000313" key="9">
    <source>
        <dbReference type="EMBL" id="AXF55163.1"/>
    </source>
</evidence>
<dbReference type="Pfam" id="PF00571">
    <property type="entry name" value="CBS"/>
    <property type="match status" value="2"/>
</dbReference>
<dbReference type="GO" id="GO:0005524">
    <property type="term" value="F:ATP binding"/>
    <property type="evidence" value="ECO:0007669"/>
    <property type="project" value="UniProtKB-KW"/>
</dbReference>
<dbReference type="RefSeq" id="WP_114370897.1">
    <property type="nucleotide sequence ID" value="NZ_CP031092.1"/>
</dbReference>
<dbReference type="Pfam" id="PF25601">
    <property type="entry name" value="AAA_lid_14"/>
    <property type="match status" value="1"/>
</dbReference>
<dbReference type="InterPro" id="IPR046342">
    <property type="entry name" value="CBS_dom_sf"/>
</dbReference>
<keyword evidence="5" id="KW-0129">CBS domain</keyword>
<dbReference type="SUPFAM" id="SSF46689">
    <property type="entry name" value="Homeodomain-like"/>
    <property type="match status" value="1"/>
</dbReference>
<dbReference type="PANTHER" id="PTHR32071:SF57">
    <property type="entry name" value="C4-DICARBOXYLATE TRANSPORT TRANSCRIPTIONAL REGULATORY PROTEIN DCTD"/>
    <property type="match status" value="1"/>
</dbReference>
<evidence type="ECO:0000256" key="3">
    <source>
        <dbReference type="ARBA" id="ARBA00023015"/>
    </source>
</evidence>
<dbReference type="Pfam" id="PF00158">
    <property type="entry name" value="Sigma54_activat"/>
    <property type="match status" value="1"/>
</dbReference>
<feature type="domain" description="CBS" evidence="8">
    <location>
        <begin position="70"/>
        <end position="126"/>
    </location>
</feature>
<feature type="domain" description="Sigma-54 factor interaction" evidence="6">
    <location>
        <begin position="379"/>
        <end position="609"/>
    </location>
</feature>
<dbReference type="Proteomes" id="UP000252100">
    <property type="component" value="Chromosome"/>
</dbReference>
<evidence type="ECO:0000259" key="7">
    <source>
        <dbReference type="PROSITE" id="PS50112"/>
    </source>
</evidence>
<dbReference type="Gene3D" id="3.40.50.300">
    <property type="entry name" value="P-loop containing nucleotide triphosphate hydrolases"/>
    <property type="match status" value="1"/>
</dbReference>
<organism evidence="9 10">
    <name type="scientific">Salicibibacter kimchii</name>
    <dbReference type="NCBI Taxonomy" id="2099786"/>
    <lineage>
        <taxon>Bacteria</taxon>
        <taxon>Bacillati</taxon>
        <taxon>Bacillota</taxon>
        <taxon>Bacilli</taxon>
        <taxon>Bacillales</taxon>
        <taxon>Bacillaceae</taxon>
        <taxon>Salicibibacter</taxon>
    </lineage>
</organism>
<dbReference type="PROSITE" id="PS51371">
    <property type="entry name" value="CBS"/>
    <property type="match status" value="2"/>
</dbReference>
<dbReference type="PROSITE" id="PS50112">
    <property type="entry name" value="PAS"/>
    <property type="match status" value="1"/>
</dbReference>
<keyword evidence="2" id="KW-0067">ATP-binding</keyword>
<dbReference type="InterPro" id="IPR035965">
    <property type="entry name" value="PAS-like_dom_sf"/>
</dbReference>
<dbReference type="SUPFAM" id="SSF54631">
    <property type="entry name" value="CBS-domain pair"/>
    <property type="match status" value="1"/>
</dbReference>
<dbReference type="KEGG" id="rue:DT065_03450"/>
<dbReference type="GO" id="GO:0006355">
    <property type="term" value="P:regulation of DNA-templated transcription"/>
    <property type="evidence" value="ECO:0007669"/>
    <property type="project" value="InterPro"/>
</dbReference>
<protein>
    <submittedName>
        <fullName evidence="9">CBS domain-containing protein</fullName>
    </submittedName>
</protein>
<evidence type="ECO:0000256" key="2">
    <source>
        <dbReference type="ARBA" id="ARBA00022840"/>
    </source>
</evidence>
<evidence type="ECO:0000259" key="6">
    <source>
        <dbReference type="PROSITE" id="PS50045"/>
    </source>
</evidence>
<dbReference type="Gene3D" id="3.30.450.20">
    <property type="entry name" value="PAS domain"/>
    <property type="match status" value="1"/>
</dbReference>
<dbReference type="Gene3D" id="1.10.10.60">
    <property type="entry name" value="Homeodomain-like"/>
    <property type="match status" value="1"/>
</dbReference>
<dbReference type="InterPro" id="IPR009057">
    <property type="entry name" value="Homeodomain-like_sf"/>
</dbReference>
<dbReference type="InterPro" id="IPR000644">
    <property type="entry name" value="CBS_dom"/>
</dbReference>
<name>A0A345BW32_9BACI</name>
<dbReference type="InterPro" id="IPR027417">
    <property type="entry name" value="P-loop_NTPase"/>
</dbReference>
<evidence type="ECO:0000256" key="5">
    <source>
        <dbReference type="PROSITE-ProRule" id="PRU00703"/>
    </source>
</evidence>
<proteinExistence type="predicted"/>
<dbReference type="PRINTS" id="PR01590">
    <property type="entry name" value="HTHFIS"/>
</dbReference>
<dbReference type="FunFam" id="3.40.50.300:FF:000006">
    <property type="entry name" value="DNA-binding transcriptional regulator NtrC"/>
    <property type="match status" value="1"/>
</dbReference>
<dbReference type="InterPro" id="IPR058031">
    <property type="entry name" value="AAA_lid_NorR"/>
</dbReference>
<dbReference type="CDD" id="cd02205">
    <property type="entry name" value="CBS_pair_SF"/>
    <property type="match status" value="1"/>
</dbReference>
<dbReference type="CDD" id="cd00130">
    <property type="entry name" value="PAS"/>
    <property type="match status" value="1"/>
</dbReference>
<dbReference type="InterPro" id="IPR000014">
    <property type="entry name" value="PAS"/>
</dbReference>
<dbReference type="SMART" id="SM00382">
    <property type="entry name" value="AAA"/>
    <property type="match status" value="1"/>
</dbReference>
<dbReference type="CDD" id="cd00009">
    <property type="entry name" value="AAA"/>
    <property type="match status" value="1"/>
</dbReference>
<evidence type="ECO:0000256" key="4">
    <source>
        <dbReference type="ARBA" id="ARBA00023163"/>
    </source>
</evidence>
<dbReference type="SMART" id="SM00116">
    <property type="entry name" value="CBS"/>
    <property type="match status" value="2"/>
</dbReference>
<evidence type="ECO:0000256" key="1">
    <source>
        <dbReference type="ARBA" id="ARBA00022741"/>
    </source>
</evidence>
<gene>
    <name evidence="9" type="ORF">DT065_03450</name>
</gene>
<dbReference type="Gene3D" id="1.10.8.60">
    <property type="match status" value="1"/>
</dbReference>
<keyword evidence="4" id="KW-0804">Transcription</keyword>
<dbReference type="SUPFAM" id="SSF55785">
    <property type="entry name" value="PYP-like sensor domain (PAS domain)"/>
    <property type="match status" value="1"/>
</dbReference>
<dbReference type="InterPro" id="IPR025944">
    <property type="entry name" value="Sigma_54_int_dom_CS"/>
</dbReference>
<dbReference type="Pfam" id="PF02954">
    <property type="entry name" value="HTH_8"/>
    <property type="match status" value="1"/>
</dbReference>